<organism evidence="14 15">
    <name type="scientific">Aquella oligotrophica</name>
    <dbReference type="NCBI Taxonomy" id="2067065"/>
    <lineage>
        <taxon>Bacteria</taxon>
        <taxon>Pseudomonadati</taxon>
        <taxon>Pseudomonadota</taxon>
        <taxon>Betaproteobacteria</taxon>
        <taxon>Neisseriales</taxon>
        <taxon>Neisseriaceae</taxon>
        <taxon>Aquella</taxon>
    </lineage>
</organism>
<dbReference type="Gene3D" id="3.40.50.300">
    <property type="entry name" value="P-loop containing nucleotide triphosphate hydrolases"/>
    <property type="match status" value="1"/>
</dbReference>
<keyword evidence="6" id="KW-0418">Kinase</keyword>
<evidence type="ECO:0000256" key="1">
    <source>
        <dbReference type="ARBA" id="ARBA00004141"/>
    </source>
</evidence>
<evidence type="ECO:0000256" key="7">
    <source>
        <dbReference type="ARBA" id="ARBA00022840"/>
    </source>
</evidence>
<keyword evidence="2" id="KW-0597">Phosphoprotein</keyword>
<proteinExistence type="predicted"/>
<dbReference type="SUPFAM" id="SSF52540">
    <property type="entry name" value="P-loop containing nucleoside triphosphate hydrolases"/>
    <property type="match status" value="1"/>
</dbReference>
<evidence type="ECO:0000259" key="12">
    <source>
        <dbReference type="Pfam" id="PF02702"/>
    </source>
</evidence>
<reference evidence="15" key="1">
    <citation type="submission" date="2017-11" db="EMBL/GenBank/DDBJ databases">
        <authorList>
            <person name="Chan K.G."/>
            <person name="Lee L.S."/>
        </authorList>
    </citation>
    <scope>NUCLEOTIDE SEQUENCE [LARGE SCALE GENOMIC DNA]</scope>
    <source>
        <strain evidence="15">DSM 100970</strain>
    </source>
</reference>
<evidence type="ECO:0000259" key="13">
    <source>
        <dbReference type="Pfam" id="PF13493"/>
    </source>
</evidence>
<evidence type="ECO:0000256" key="2">
    <source>
        <dbReference type="ARBA" id="ARBA00022553"/>
    </source>
</evidence>
<dbReference type="InterPro" id="IPR025201">
    <property type="entry name" value="KdpD_TM"/>
</dbReference>
<evidence type="ECO:0000256" key="8">
    <source>
        <dbReference type="ARBA" id="ARBA00022989"/>
    </source>
</evidence>
<keyword evidence="5" id="KW-0547">Nucleotide-binding</keyword>
<sequence>MDNRPSPEQLLLKCAQDKDSRGKLTIFLGAAAGVGKTFTMLKQIPELREKGVDVVIGYIECHQRSDTISALPDEVEIIPLKEIEYKGIIRKELDVDEILKRKPELVIVDELAHSNVHGSRNTKRFQDVLEILSAGISVYTALNIQHIESLNDVVGQIVGTTIKETVPDYVLEEANEIRLIDITPDELINRLKEGKIYPVERINTALGNFFRKGNLTALREMALINTARKVEKQVKEYRLHNAIEQIWSSHDNLMVVLEIGYSTEKIIRSGKAMSNKGFSNWFVVYMDNSEFADKNIKEREKLLKLLSLAEELGAKVLPLNGDRLDEAIIAFARDNNVNTVLLSQSRINLYYRLFNTSLVDKVRELAPEINLHLVTDDESNKNGLDLSANKLKLKSKPINYPKLIKKTLTNLIIFTVLSLILIPISKYTSNINILMAYLLVIVLTSRGRGILSSIITALIATLSFDFFFIPPQFSFSISDLQYVFTFIVMATVGVLFGVMNGNLRFQLNISRKIQKQTRILYAFSRKLSEAMVESQVVEATTEFIPPLLASRYTLMVHTLNEELSIVYQDIDNIDLVIAQWVFDNLKSAGYGTNTFSSSKICYLPIHSKIRSRGVLAILPDENNITLFLPDTQELIENITQLLASTLERIHFTQIAIKTEVMLAKNNNLGM</sequence>
<comment type="subcellular location">
    <subcellularLocation>
        <location evidence="1">Membrane</location>
        <topology evidence="1">Multi-pass membrane protein</topology>
    </subcellularLocation>
</comment>
<dbReference type="FunFam" id="3.40.50.300:FF:000483">
    <property type="entry name" value="Sensor histidine kinase KdpD"/>
    <property type="match status" value="1"/>
</dbReference>
<dbReference type="KEGG" id="nba:CUN60_11270"/>
<evidence type="ECO:0000256" key="4">
    <source>
        <dbReference type="ARBA" id="ARBA00022692"/>
    </source>
</evidence>
<dbReference type="RefSeq" id="WP_102952136.1">
    <property type="nucleotide sequence ID" value="NZ_CP024847.1"/>
</dbReference>
<accession>A0A2I7N8R3</accession>
<dbReference type="GO" id="GO:0005524">
    <property type="term" value="F:ATP binding"/>
    <property type="evidence" value="ECO:0007669"/>
    <property type="project" value="UniProtKB-KW"/>
</dbReference>
<dbReference type="GO" id="GO:0000155">
    <property type="term" value="F:phosphorelay sensor kinase activity"/>
    <property type="evidence" value="ECO:0007669"/>
    <property type="project" value="InterPro"/>
</dbReference>
<keyword evidence="15" id="KW-1185">Reference proteome</keyword>
<evidence type="ECO:0000256" key="3">
    <source>
        <dbReference type="ARBA" id="ARBA00022679"/>
    </source>
</evidence>
<dbReference type="Pfam" id="PF02702">
    <property type="entry name" value="KdpD"/>
    <property type="match status" value="1"/>
</dbReference>
<keyword evidence="9" id="KW-0902">Two-component regulatory system</keyword>
<dbReference type="InterPro" id="IPR027417">
    <property type="entry name" value="P-loop_NTPase"/>
</dbReference>
<dbReference type="InterPro" id="IPR038318">
    <property type="entry name" value="KdpD_sf"/>
</dbReference>
<dbReference type="Gene3D" id="1.20.120.620">
    <property type="entry name" value="Backbone structure of the membrane domain of e. Coli histidine kinase receptor kdpd"/>
    <property type="match status" value="1"/>
</dbReference>
<feature type="transmembrane region" description="Helical" evidence="11">
    <location>
        <begin position="481"/>
        <end position="503"/>
    </location>
</feature>
<name>A0A2I7N8R3_9NEIS</name>
<feature type="transmembrane region" description="Helical" evidence="11">
    <location>
        <begin position="450"/>
        <end position="469"/>
    </location>
</feature>
<dbReference type="Pfam" id="PF13493">
    <property type="entry name" value="DUF4118"/>
    <property type="match status" value="1"/>
</dbReference>
<evidence type="ECO:0000256" key="5">
    <source>
        <dbReference type="ARBA" id="ARBA00022741"/>
    </source>
</evidence>
<feature type="domain" description="Sensor protein KdpD transmembrane" evidence="13">
    <location>
        <begin position="411"/>
        <end position="511"/>
    </location>
</feature>
<keyword evidence="10 11" id="KW-0472">Membrane</keyword>
<dbReference type="PANTHER" id="PTHR45569:SF1">
    <property type="entry name" value="SENSOR PROTEIN KDPD"/>
    <property type="match status" value="1"/>
</dbReference>
<dbReference type="GO" id="GO:0005737">
    <property type="term" value="C:cytoplasm"/>
    <property type="evidence" value="ECO:0007669"/>
    <property type="project" value="UniProtKB-ARBA"/>
</dbReference>
<dbReference type="Proteomes" id="UP000236655">
    <property type="component" value="Chromosome"/>
</dbReference>
<keyword evidence="3" id="KW-0808">Transferase</keyword>
<evidence type="ECO:0000313" key="14">
    <source>
        <dbReference type="EMBL" id="AUR52849.1"/>
    </source>
</evidence>
<dbReference type="InterPro" id="IPR029016">
    <property type="entry name" value="GAF-like_dom_sf"/>
</dbReference>
<dbReference type="Gene3D" id="3.30.450.40">
    <property type="match status" value="1"/>
</dbReference>
<dbReference type="InterPro" id="IPR003852">
    <property type="entry name" value="Sig_transdc_His_kinase_KdpD_N"/>
</dbReference>
<dbReference type="EMBL" id="CP024847">
    <property type="protein sequence ID" value="AUR52849.1"/>
    <property type="molecule type" value="Genomic_DNA"/>
</dbReference>
<gene>
    <name evidence="14" type="ORF">CUN60_11270</name>
</gene>
<evidence type="ECO:0000256" key="10">
    <source>
        <dbReference type="ARBA" id="ARBA00023136"/>
    </source>
</evidence>
<keyword evidence="4 11" id="KW-0812">Transmembrane</keyword>
<dbReference type="OrthoDB" id="9806130at2"/>
<feature type="transmembrane region" description="Helical" evidence="11">
    <location>
        <begin position="427"/>
        <end position="443"/>
    </location>
</feature>
<evidence type="ECO:0000256" key="6">
    <source>
        <dbReference type="ARBA" id="ARBA00022777"/>
    </source>
</evidence>
<evidence type="ECO:0000313" key="15">
    <source>
        <dbReference type="Proteomes" id="UP000236655"/>
    </source>
</evidence>
<dbReference type="PANTHER" id="PTHR45569">
    <property type="entry name" value="SENSOR PROTEIN KDPD"/>
    <property type="match status" value="1"/>
</dbReference>
<protein>
    <submittedName>
        <fullName evidence="14">Uncharacterized protein</fullName>
    </submittedName>
</protein>
<dbReference type="GO" id="GO:0005886">
    <property type="term" value="C:plasma membrane"/>
    <property type="evidence" value="ECO:0007669"/>
    <property type="project" value="TreeGrafter"/>
</dbReference>
<dbReference type="InterPro" id="IPR052023">
    <property type="entry name" value="Histidine_kinase_KdpD"/>
</dbReference>
<feature type="domain" description="Signal transduction histidine kinase osmosensitive K+ channel sensor N-terminal" evidence="12">
    <location>
        <begin position="21"/>
        <end position="230"/>
    </location>
</feature>
<evidence type="ECO:0000256" key="11">
    <source>
        <dbReference type="SAM" id="Phobius"/>
    </source>
</evidence>
<keyword evidence="7" id="KW-0067">ATP-binding</keyword>
<evidence type="ECO:0000256" key="9">
    <source>
        <dbReference type="ARBA" id="ARBA00023012"/>
    </source>
</evidence>
<dbReference type="AlphaFoldDB" id="A0A2I7N8R3"/>
<keyword evidence="8 11" id="KW-1133">Transmembrane helix</keyword>